<reference evidence="1" key="1">
    <citation type="submission" date="2022-08" db="EMBL/GenBank/DDBJ databases">
        <title>Genome Sequence of Fusarium decemcellulare.</title>
        <authorList>
            <person name="Buettner E."/>
        </authorList>
    </citation>
    <scope>NUCLEOTIDE SEQUENCE</scope>
    <source>
        <strain evidence="1">Babe19</strain>
    </source>
</reference>
<protein>
    <submittedName>
        <fullName evidence="1">Uncharacterized protein</fullName>
    </submittedName>
</protein>
<keyword evidence="2" id="KW-1185">Reference proteome</keyword>
<dbReference type="EMBL" id="JANRMS010000023">
    <property type="protein sequence ID" value="KAJ3549426.1"/>
    <property type="molecule type" value="Genomic_DNA"/>
</dbReference>
<sequence length="525" mass="58132">MGFSKESKKIVSKVTSKITEEVIRERDKALSRPSAQIKQNDDLVDEIVRAAAASIGFVSEAMHHRRERKRARAQESSDQSGQDETDSPAQVNEAIWKLDEAEQEAAPPETKSPSPKEPKDLARAFIERNPFYSDEFCNTELELPVILPQRRPSSRARGFVRAYAPSLTQKGIDQETFLDFIDTFNKALVPNPWLYAINLAGFAGTGQPEPFGMLIGAAAEIAALAAMEMQSRFKSNGFLDHVNRSFFVPRGMACFVMTWKPDADEDMLTSVVNFDARTAEPSAESSLRHQMKDIITQKTPRSEGMSLIQQQVKERIKSSSGTCKWPESSSLVFPSLEDTNGKGAVGGNTKKKNSLGSAEKWIDGYQDKRAQAKWMAENPDEPATSLVPKPHFQSRYADPNHPAASGDVVALLTGGRWQYGQGKSVDKKEKEKNEDEDSDLGKKDEAENKTGESDKHSSKEIEKKSETGMLKSLLQQASDVLYLAIVNIPSVQAGVEQLTEPAQPCDAQEQESGFDPKIGQHHDQQ</sequence>
<dbReference type="Proteomes" id="UP001148629">
    <property type="component" value="Unassembled WGS sequence"/>
</dbReference>
<name>A0ACC1SZG4_9HYPO</name>
<evidence type="ECO:0000313" key="2">
    <source>
        <dbReference type="Proteomes" id="UP001148629"/>
    </source>
</evidence>
<evidence type="ECO:0000313" key="1">
    <source>
        <dbReference type="EMBL" id="KAJ3549426.1"/>
    </source>
</evidence>
<proteinExistence type="predicted"/>
<gene>
    <name evidence="1" type="ORF">NM208_g523</name>
</gene>
<comment type="caution">
    <text evidence="1">The sequence shown here is derived from an EMBL/GenBank/DDBJ whole genome shotgun (WGS) entry which is preliminary data.</text>
</comment>
<organism evidence="1 2">
    <name type="scientific">Fusarium decemcellulare</name>
    <dbReference type="NCBI Taxonomy" id="57161"/>
    <lineage>
        <taxon>Eukaryota</taxon>
        <taxon>Fungi</taxon>
        <taxon>Dikarya</taxon>
        <taxon>Ascomycota</taxon>
        <taxon>Pezizomycotina</taxon>
        <taxon>Sordariomycetes</taxon>
        <taxon>Hypocreomycetidae</taxon>
        <taxon>Hypocreales</taxon>
        <taxon>Nectriaceae</taxon>
        <taxon>Fusarium</taxon>
        <taxon>Fusarium decemcellulare species complex</taxon>
    </lineage>
</organism>
<accession>A0ACC1SZG4</accession>